<sequence>VGINTLNPVFILYHFLIPDTLKKYRKYLQLNSDFHDRNSIIIKNLEFQIEELFPVLNCITKLKNFENHKTERLIFPHNLKNFEKQIKKKENNNFLSSLENRTQYQFEKEFSTIKQELLMFARSQPLLFNHLNKSPLCRHVSAQQ</sequence>
<name>L7JU61_TRAHO</name>
<dbReference type="HOGENOM" id="CLU_1801175_0_0_1"/>
<reference evidence="1 2" key="1">
    <citation type="journal article" date="2012" name="PLoS Pathog.">
        <title>The genome of the obligate intracellular parasite Trachipleistophora hominis: new insights into microsporidian genome dynamics and reductive evolution.</title>
        <authorList>
            <person name="Heinz E."/>
            <person name="Williams T.A."/>
            <person name="Nakjang S."/>
            <person name="Noel C.J."/>
            <person name="Swan D.C."/>
            <person name="Goldberg A.V."/>
            <person name="Harris S.R."/>
            <person name="Weinmaier T."/>
            <person name="Markert S."/>
            <person name="Becher D."/>
            <person name="Bernhardt J."/>
            <person name="Dagan T."/>
            <person name="Hacker C."/>
            <person name="Lucocq J.M."/>
            <person name="Schweder T."/>
            <person name="Rattei T."/>
            <person name="Hall N."/>
            <person name="Hirt R.P."/>
            <person name="Embley T.M."/>
        </authorList>
    </citation>
    <scope>NUCLEOTIDE SEQUENCE [LARGE SCALE GENOMIC DNA]</scope>
</reference>
<organism evidence="1 2">
    <name type="scientific">Trachipleistophora hominis</name>
    <name type="common">Microsporidian parasite</name>
    <dbReference type="NCBI Taxonomy" id="72359"/>
    <lineage>
        <taxon>Eukaryota</taxon>
        <taxon>Fungi</taxon>
        <taxon>Fungi incertae sedis</taxon>
        <taxon>Microsporidia</taxon>
        <taxon>Pleistophoridae</taxon>
        <taxon>Trachipleistophora</taxon>
    </lineage>
</organism>
<dbReference type="EMBL" id="JH994055">
    <property type="protein sequence ID" value="ELQ74277.1"/>
    <property type="molecule type" value="Genomic_DNA"/>
</dbReference>
<evidence type="ECO:0000313" key="2">
    <source>
        <dbReference type="Proteomes" id="UP000011185"/>
    </source>
</evidence>
<dbReference type="Proteomes" id="UP000011185">
    <property type="component" value="Unassembled WGS sequence"/>
</dbReference>
<dbReference type="InParanoid" id="L7JU61"/>
<keyword evidence="2" id="KW-1185">Reference proteome</keyword>
<accession>L7JU61</accession>
<dbReference type="AlphaFoldDB" id="L7JU61"/>
<evidence type="ECO:0000313" key="1">
    <source>
        <dbReference type="EMBL" id="ELQ74277.1"/>
    </source>
</evidence>
<gene>
    <name evidence="1" type="ORF">THOM_2816</name>
</gene>
<dbReference type="VEuPathDB" id="MicrosporidiaDB:THOM_2816"/>
<proteinExistence type="predicted"/>
<protein>
    <submittedName>
        <fullName evidence="1">Uncharacterized protein</fullName>
    </submittedName>
</protein>
<feature type="non-terminal residue" evidence="1">
    <location>
        <position position="1"/>
    </location>
</feature>